<feature type="transmembrane region" description="Helical" evidence="1">
    <location>
        <begin position="184"/>
        <end position="204"/>
    </location>
</feature>
<comment type="caution">
    <text evidence="2">The sequence shown here is derived from an EMBL/GenBank/DDBJ whole genome shotgun (WGS) entry which is preliminary data.</text>
</comment>
<accession>A0A365HBB7</accession>
<evidence type="ECO:0000313" key="2">
    <source>
        <dbReference type="EMBL" id="RAY16375.1"/>
    </source>
</evidence>
<organism evidence="2 3">
    <name type="scientific">Actinomadura craniellae</name>
    <dbReference type="NCBI Taxonomy" id="2231787"/>
    <lineage>
        <taxon>Bacteria</taxon>
        <taxon>Bacillati</taxon>
        <taxon>Actinomycetota</taxon>
        <taxon>Actinomycetes</taxon>
        <taxon>Streptosporangiales</taxon>
        <taxon>Thermomonosporaceae</taxon>
        <taxon>Actinomadura</taxon>
    </lineage>
</organism>
<gene>
    <name evidence="2" type="ORF">DPM19_05715</name>
</gene>
<sequence length="328" mass="35034">MTTRLPTPDPDPEDIGQGIAALEAHLAAHAPTEPPAPNGSDEFDGETRRVRRLRAQVAEARMLADLHDDDTPLLLDSRKVRRRRRAAHEAARLHALAQDPAMRAWQAARMRRVLVTAAMVSLTLALAWSTAGVQKFAADGAPAWSPSWLFAWLVEPFMSLALLVVVGAKAYMGTRGQPIHSPTLTRIEWLFLALTLAMNGWPYAPGIAAEFSLSRLVLHLLGPVVAVAVVTALPIILEAFAGLDHGTVTGASTGAPTAPTYRHNAPTGDPAGSPAVRADVGELTRRARDLIAAGALPVNPSATALRAALRCGTDTARQVRDELRNSTQ</sequence>
<dbReference type="AlphaFoldDB" id="A0A365HBB7"/>
<evidence type="ECO:0000313" key="3">
    <source>
        <dbReference type="Proteomes" id="UP000251891"/>
    </source>
</evidence>
<feature type="transmembrane region" description="Helical" evidence="1">
    <location>
        <begin position="112"/>
        <end position="129"/>
    </location>
</feature>
<proteinExistence type="predicted"/>
<feature type="transmembrane region" description="Helical" evidence="1">
    <location>
        <begin position="216"/>
        <end position="237"/>
    </location>
</feature>
<keyword evidence="3" id="KW-1185">Reference proteome</keyword>
<reference evidence="2 3" key="1">
    <citation type="submission" date="2018-06" db="EMBL/GenBank/DDBJ databases">
        <title>Actinomadura craniellae sp. nov. isolated from marine sponge Craniella sp.</title>
        <authorList>
            <person name="Li L."/>
            <person name="Xu Q.H."/>
            <person name="Lin H.W."/>
            <person name="Lu Y.H."/>
        </authorList>
    </citation>
    <scope>NUCLEOTIDE SEQUENCE [LARGE SCALE GENOMIC DNA]</scope>
    <source>
        <strain evidence="2 3">LHW63021</strain>
    </source>
</reference>
<dbReference type="Proteomes" id="UP000251891">
    <property type="component" value="Unassembled WGS sequence"/>
</dbReference>
<evidence type="ECO:0000256" key="1">
    <source>
        <dbReference type="SAM" id="Phobius"/>
    </source>
</evidence>
<dbReference type="EMBL" id="QLYX01000002">
    <property type="protein sequence ID" value="RAY16375.1"/>
    <property type="molecule type" value="Genomic_DNA"/>
</dbReference>
<dbReference type="RefSeq" id="WP_111863714.1">
    <property type="nucleotide sequence ID" value="NZ_QLYX01000002.1"/>
</dbReference>
<protein>
    <submittedName>
        <fullName evidence="2">Conjugal transfer protein TraI</fullName>
    </submittedName>
</protein>
<feature type="transmembrane region" description="Helical" evidence="1">
    <location>
        <begin position="149"/>
        <end position="172"/>
    </location>
</feature>
<keyword evidence="1" id="KW-1133">Transmembrane helix</keyword>
<keyword evidence="1" id="KW-0472">Membrane</keyword>
<dbReference type="OrthoDB" id="3521215at2"/>
<name>A0A365HBB7_9ACTN</name>
<keyword evidence="1" id="KW-0812">Transmembrane</keyword>